<evidence type="ECO:0000256" key="5">
    <source>
        <dbReference type="ARBA" id="ARBA00022989"/>
    </source>
</evidence>
<evidence type="ECO:0000256" key="4">
    <source>
        <dbReference type="ARBA" id="ARBA00022801"/>
    </source>
</evidence>
<sequence>MIAQHQFDIVPVEPGCPWEHWTRPNVHWCEDNLCAWITAPANTYSNIAYMVFGYLMILEARRMNSRTLLLFGPASIITGVSSFAFHASYTYAFQIFDYFGMFCFVYLAIVVNLRRLDVISVSSQSSVFWALVCGSTVVVPILGHFNFPYQLLVLGNVFVTLFQELRLRSISGAKGKHTVANYRYFWLGMGFLIAGATCFALDATRVWCDPHNHVMNGHAAWHLLTSFGLYFFFKFYKQFAWDKGMKGLPVVVGGASS</sequence>
<feature type="transmembrane region" description="Helical" evidence="7">
    <location>
        <begin position="68"/>
        <end position="89"/>
    </location>
</feature>
<evidence type="ECO:0008006" key="10">
    <source>
        <dbReference type="Google" id="ProtNLM"/>
    </source>
</evidence>
<comment type="subcellular location">
    <subcellularLocation>
        <location evidence="1">Membrane</location>
        <topology evidence="1">Multi-pass membrane protein</topology>
    </subcellularLocation>
</comment>
<feature type="transmembrane region" description="Helical" evidence="7">
    <location>
        <begin position="149"/>
        <end position="165"/>
    </location>
</feature>
<feature type="transmembrane region" description="Helical" evidence="7">
    <location>
        <begin position="95"/>
        <end position="113"/>
    </location>
</feature>
<keyword evidence="4" id="KW-0378">Hydrolase</keyword>
<keyword evidence="9" id="KW-1185">Reference proteome</keyword>
<evidence type="ECO:0000256" key="3">
    <source>
        <dbReference type="ARBA" id="ARBA00022692"/>
    </source>
</evidence>
<reference evidence="8 9" key="1">
    <citation type="journal article" date="2023" name="Commun. Biol.">
        <title>Genome analysis of Parmales, the sister group of diatoms, reveals the evolutionary specialization of diatoms from phago-mixotrophs to photoautotrophs.</title>
        <authorList>
            <person name="Ban H."/>
            <person name="Sato S."/>
            <person name="Yoshikawa S."/>
            <person name="Yamada K."/>
            <person name="Nakamura Y."/>
            <person name="Ichinomiya M."/>
            <person name="Sato N."/>
            <person name="Blanc-Mathieu R."/>
            <person name="Endo H."/>
            <person name="Kuwata A."/>
            <person name="Ogata H."/>
        </authorList>
    </citation>
    <scope>NUCLEOTIDE SEQUENCE [LARGE SCALE GENOMIC DNA]</scope>
</reference>
<evidence type="ECO:0000256" key="1">
    <source>
        <dbReference type="ARBA" id="ARBA00004141"/>
    </source>
</evidence>
<feature type="transmembrane region" description="Helical" evidence="7">
    <location>
        <begin position="125"/>
        <end position="143"/>
    </location>
</feature>
<dbReference type="EMBL" id="BRYB01002816">
    <property type="protein sequence ID" value="GMI25871.1"/>
    <property type="molecule type" value="Genomic_DNA"/>
</dbReference>
<dbReference type="Proteomes" id="UP001165060">
    <property type="component" value="Unassembled WGS sequence"/>
</dbReference>
<organism evidence="8 9">
    <name type="scientific">Tetraparma gracilis</name>
    <dbReference type="NCBI Taxonomy" id="2962635"/>
    <lineage>
        <taxon>Eukaryota</taxon>
        <taxon>Sar</taxon>
        <taxon>Stramenopiles</taxon>
        <taxon>Ochrophyta</taxon>
        <taxon>Bolidophyceae</taxon>
        <taxon>Parmales</taxon>
        <taxon>Triparmaceae</taxon>
        <taxon>Tetraparma</taxon>
    </lineage>
</organism>
<evidence type="ECO:0000256" key="2">
    <source>
        <dbReference type="ARBA" id="ARBA00009780"/>
    </source>
</evidence>
<dbReference type="Pfam" id="PF05875">
    <property type="entry name" value="Ceramidase"/>
    <property type="match status" value="1"/>
</dbReference>
<keyword evidence="6 7" id="KW-0472">Membrane</keyword>
<feature type="transmembrane region" description="Helical" evidence="7">
    <location>
        <begin position="219"/>
        <end position="236"/>
    </location>
</feature>
<comment type="similarity">
    <text evidence="2">Belongs to the alkaline ceramidase family.</text>
</comment>
<dbReference type="PANTHER" id="PTHR46187:SF3">
    <property type="entry name" value="ALKALINE CERAMIDASE 3"/>
    <property type="match status" value="1"/>
</dbReference>
<evidence type="ECO:0000256" key="7">
    <source>
        <dbReference type="SAM" id="Phobius"/>
    </source>
</evidence>
<proteinExistence type="inferred from homology"/>
<keyword evidence="5 7" id="KW-1133">Transmembrane helix</keyword>
<protein>
    <recommendedName>
        <fullName evidence="10">Alkaline phytoceramidase</fullName>
    </recommendedName>
</protein>
<keyword evidence="3 7" id="KW-0812">Transmembrane</keyword>
<gene>
    <name evidence="8" type="ORF">TeGR_g6372</name>
</gene>
<accession>A0ABQ6MGY0</accession>
<dbReference type="PANTHER" id="PTHR46187">
    <property type="entry name" value="ALKALINE CERAMIDASE 3"/>
    <property type="match status" value="1"/>
</dbReference>
<evidence type="ECO:0000256" key="6">
    <source>
        <dbReference type="ARBA" id="ARBA00023136"/>
    </source>
</evidence>
<name>A0ABQ6MGY0_9STRA</name>
<feature type="transmembrane region" description="Helical" evidence="7">
    <location>
        <begin position="185"/>
        <end position="207"/>
    </location>
</feature>
<dbReference type="InterPro" id="IPR008901">
    <property type="entry name" value="ACER"/>
</dbReference>
<evidence type="ECO:0000313" key="9">
    <source>
        <dbReference type="Proteomes" id="UP001165060"/>
    </source>
</evidence>
<feature type="transmembrane region" description="Helical" evidence="7">
    <location>
        <begin position="35"/>
        <end position="56"/>
    </location>
</feature>
<evidence type="ECO:0000313" key="8">
    <source>
        <dbReference type="EMBL" id="GMI25871.1"/>
    </source>
</evidence>
<comment type="caution">
    <text evidence="8">The sequence shown here is derived from an EMBL/GenBank/DDBJ whole genome shotgun (WGS) entry which is preliminary data.</text>
</comment>